<evidence type="ECO:0000256" key="1">
    <source>
        <dbReference type="ARBA" id="ARBA00001946"/>
    </source>
</evidence>
<comment type="cofactor">
    <cofactor evidence="1">
        <name>Mg(2+)</name>
        <dbReference type="ChEBI" id="CHEBI:18420"/>
    </cofactor>
</comment>
<keyword evidence="2" id="KW-0479">Metal-binding</keyword>
<dbReference type="OrthoDB" id="9810373at2"/>
<evidence type="ECO:0000256" key="4">
    <source>
        <dbReference type="ARBA" id="ARBA00022840"/>
    </source>
</evidence>
<feature type="domain" description="TGS" evidence="8">
    <location>
        <begin position="278"/>
        <end position="361"/>
    </location>
</feature>
<proteinExistence type="inferred from homology"/>
<dbReference type="PROSITE" id="PS51880">
    <property type="entry name" value="TGS"/>
    <property type="match status" value="1"/>
</dbReference>
<name>A0A246J4E9_9BURK</name>
<dbReference type="GO" id="GO:0005524">
    <property type="term" value="F:ATP binding"/>
    <property type="evidence" value="ECO:0007669"/>
    <property type="project" value="UniProtKB-UniRule"/>
</dbReference>
<dbReference type="InterPro" id="IPR027417">
    <property type="entry name" value="P-loop_NTPase"/>
</dbReference>
<dbReference type="AlphaFoldDB" id="A0A246J4E9"/>
<evidence type="ECO:0000256" key="3">
    <source>
        <dbReference type="ARBA" id="ARBA00022741"/>
    </source>
</evidence>
<dbReference type="Pfam" id="PF01926">
    <property type="entry name" value="MMR_HSR1"/>
    <property type="match status" value="1"/>
</dbReference>
<feature type="domain" description="OBG-type G" evidence="7">
    <location>
        <begin position="3"/>
        <end position="256"/>
    </location>
</feature>
<evidence type="ECO:0000313" key="9">
    <source>
        <dbReference type="EMBL" id="OWQ87475.1"/>
    </source>
</evidence>
<dbReference type="Gene3D" id="3.10.20.30">
    <property type="match status" value="1"/>
</dbReference>
<dbReference type="Proteomes" id="UP000197468">
    <property type="component" value="Unassembled WGS sequence"/>
</dbReference>
<dbReference type="Gene3D" id="1.10.150.300">
    <property type="entry name" value="TGS-like domain"/>
    <property type="match status" value="1"/>
</dbReference>
<dbReference type="PRINTS" id="PR00326">
    <property type="entry name" value="GTP1OBG"/>
</dbReference>
<evidence type="ECO:0000259" key="8">
    <source>
        <dbReference type="PROSITE" id="PS51880"/>
    </source>
</evidence>
<evidence type="ECO:0000256" key="6">
    <source>
        <dbReference type="HAMAP-Rule" id="MF_00944"/>
    </source>
</evidence>
<dbReference type="GO" id="GO:0005525">
    <property type="term" value="F:GTP binding"/>
    <property type="evidence" value="ECO:0007669"/>
    <property type="project" value="InterPro"/>
</dbReference>
<keyword evidence="3 6" id="KW-0547">Nucleotide-binding</keyword>
<dbReference type="NCBIfam" id="TIGR00092">
    <property type="entry name" value="redox-regulated ATPase YchF"/>
    <property type="match status" value="1"/>
</dbReference>
<dbReference type="InterPro" id="IPR004095">
    <property type="entry name" value="TGS"/>
</dbReference>
<sequence length="364" mass="39517">MSLKCGIVGLPNVGKSTLFNALTKAGIAAENYPFCTIEPNVGIVELPDPRLAALAEVVKPDRIVPAIVEFVDIAGLVAGASKGEGLGNQFLSHIRETDAIVNVVRCFEDPNVIHVNGKVDPISDIEVIQTELCLADLGTVEKSLHRYNKVARAGDKEAIALVKVLEKCQAALDQARPVRTIDFSKEELVILKPLCLITAKPAMFVGNVAEDGFENNPFLDRLKEYAAAQNGPVVAICAKTEAELSEMSDEDRSMFLAEMGQDEPGLNRLIRAAFKLLGLQTYFTAGVKEVRAWTIHIGDTAPQAAGVIHTDFERGFIRAQTIAFDDFIQFKGEQGSKDAGKMRAEGKEYVVKDGDVLNFLFSPT</sequence>
<dbReference type="PIRSF" id="PIRSF006641">
    <property type="entry name" value="CHP00092"/>
    <property type="match status" value="1"/>
</dbReference>
<keyword evidence="5" id="KW-0460">Magnesium</keyword>
<reference evidence="9 10" key="1">
    <citation type="journal article" date="2008" name="Int. J. Syst. Evol. Microbiol.">
        <title>Description of Roseateles aquatilis sp. nov. and Roseateles terrae sp. nov., in the class Betaproteobacteria, and emended description of the genus Roseateles.</title>
        <authorList>
            <person name="Gomila M."/>
            <person name="Bowien B."/>
            <person name="Falsen E."/>
            <person name="Moore E.R."/>
            <person name="Lalucat J."/>
        </authorList>
    </citation>
    <scope>NUCLEOTIDE SEQUENCE [LARGE SCALE GENOMIC DNA]</scope>
    <source>
        <strain evidence="9 10">CCUG 48205</strain>
    </source>
</reference>
<accession>A0A246J4E9</accession>
<dbReference type="InterPro" id="IPR006073">
    <property type="entry name" value="GTP-bd"/>
</dbReference>
<dbReference type="InterPro" id="IPR013029">
    <property type="entry name" value="YchF_C"/>
</dbReference>
<dbReference type="GO" id="GO:0016887">
    <property type="term" value="F:ATP hydrolysis activity"/>
    <property type="evidence" value="ECO:0007669"/>
    <property type="project" value="UniProtKB-UniRule"/>
</dbReference>
<dbReference type="GO" id="GO:0046872">
    <property type="term" value="F:metal ion binding"/>
    <property type="evidence" value="ECO:0007669"/>
    <property type="project" value="UniProtKB-KW"/>
</dbReference>
<organism evidence="9 10">
    <name type="scientific">Roseateles aquatilis</name>
    <dbReference type="NCBI Taxonomy" id="431061"/>
    <lineage>
        <taxon>Bacteria</taxon>
        <taxon>Pseudomonadati</taxon>
        <taxon>Pseudomonadota</taxon>
        <taxon>Betaproteobacteria</taxon>
        <taxon>Burkholderiales</taxon>
        <taxon>Sphaerotilaceae</taxon>
        <taxon>Roseateles</taxon>
    </lineage>
</organism>
<evidence type="ECO:0000313" key="10">
    <source>
        <dbReference type="Proteomes" id="UP000197468"/>
    </source>
</evidence>
<dbReference type="InterPro" id="IPR012675">
    <property type="entry name" value="Beta-grasp_dom_sf"/>
</dbReference>
<dbReference type="InterPro" id="IPR041706">
    <property type="entry name" value="YchF_N"/>
</dbReference>
<dbReference type="GO" id="GO:0043023">
    <property type="term" value="F:ribosomal large subunit binding"/>
    <property type="evidence" value="ECO:0007669"/>
    <property type="project" value="UniProtKB-UniRule"/>
</dbReference>
<evidence type="ECO:0000256" key="2">
    <source>
        <dbReference type="ARBA" id="ARBA00022723"/>
    </source>
</evidence>
<dbReference type="GO" id="GO:0005737">
    <property type="term" value="C:cytoplasm"/>
    <property type="evidence" value="ECO:0007669"/>
    <property type="project" value="TreeGrafter"/>
</dbReference>
<dbReference type="PANTHER" id="PTHR23305:SF18">
    <property type="entry name" value="OBG-TYPE G DOMAIN-CONTAINING PROTEIN"/>
    <property type="match status" value="1"/>
</dbReference>
<feature type="binding site" evidence="6">
    <location>
        <begin position="12"/>
        <end position="17"/>
    </location>
    <ligand>
        <name>ATP</name>
        <dbReference type="ChEBI" id="CHEBI:30616"/>
    </ligand>
</feature>
<comment type="similarity">
    <text evidence="6">Belongs to the TRAFAC class OBG-HflX-like GTPase superfamily. OBG GTPase family. YchF/OLA1 subfamily.</text>
</comment>
<dbReference type="InterPro" id="IPR023192">
    <property type="entry name" value="TGS-like_dom_sf"/>
</dbReference>
<dbReference type="RefSeq" id="WP_088386258.1">
    <property type="nucleotide sequence ID" value="NZ_NIOF01000009.1"/>
</dbReference>
<protein>
    <recommendedName>
        <fullName evidence="6">Ribosome-binding ATPase YchF</fullName>
    </recommendedName>
</protein>
<dbReference type="SUPFAM" id="SSF52540">
    <property type="entry name" value="P-loop containing nucleoside triphosphate hydrolases"/>
    <property type="match status" value="1"/>
</dbReference>
<comment type="function">
    <text evidence="6">ATPase that binds to both the 70S ribosome and the 50S ribosomal subunit in a nucleotide-independent manner.</text>
</comment>
<dbReference type="InterPro" id="IPR031167">
    <property type="entry name" value="G_OBG"/>
</dbReference>
<dbReference type="FunFam" id="3.10.20.30:FF:000001">
    <property type="entry name" value="Ribosome-binding ATPase YchF"/>
    <property type="match status" value="1"/>
</dbReference>
<keyword evidence="10" id="KW-1185">Reference proteome</keyword>
<dbReference type="InterPro" id="IPR012676">
    <property type="entry name" value="TGS-like"/>
</dbReference>
<evidence type="ECO:0000259" key="7">
    <source>
        <dbReference type="PROSITE" id="PS51710"/>
    </source>
</evidence>
<dbReference type="PROSITE" id="PS51710">
    <property type="entry name" value="G_OBG"/>
    <property type="match status" value="1"/>
</dbReference>
<dbReference type="CDD" id="cd04867">
    <property type="entry name" value="TGS_YchF_OLA1"/>
    <property type="match status" value="1"/>
</dbReference>
<gene>
    <name evidence="6 9" type="primary">ychF</name>
    <name evidence="9" type="ORF">CDN99_17885</name>
</gene>
<dbReference type="InterPro" id="IPR004396">
    <property type="entry name" value="ATPase_YchF/OLA1"/>
</dbReference>
<dbReference type="FunFam" id="1.10.150.300:FF:000001">
    <property type="entry name" value="Ribosome-binding ATPase YchF"/>
    <property type="match status" value="1"/>
</dbReference>
<dbReference type="SUPFAM" id="SSF81271">
    <property type="entry name" value="TGS-like"/>
    <property type="match status" value="1"/>
</dbReference>
<dbReference type="EMBL" id="NIOF01000009">
    <property type="protein sequence ID" value="OWQ87475.1"/>
    <property type="molecule type" value="Genomic_DNA"/>
</dbReference>
<keyword evidence="4 6" id="KW-0067">ATP-binding</keyword>
<dbReference type="CDD" id="cd01900">
    <property type="entry name" value="YchF"/>
    <property type="match status" value="1"/>
</dbReference>
<dbReference type="PANTHER" id="PTHR23305">
    <property type="entry name" value="OBG GTPASE FAMILY"/>
    <property type="match status" value="1"/>
</dbReference>
<evidence type="ECO:0000256" key="5">
    <source>
        <dbReference type="ARBA" id="ARBA00022842"/>
    </source>
</evidence>
<comment type="caution">
    <text evidence="9">The sequence shown here is derived from an EMBL/GenBank/DDBJ whole genome shotgun (WGS) entry which is preliminary data.</text>
</comment>
<dbReference type="Pfam" id="PF06071">
    <property type="entry name" value="YchF-GTPase_C"/>
    <property type="match status" value="1"/>
</dbReference>
<dbReference type="HAMAP" id="MF_00944">
    <property type="entry name" value="YchF_OLA1_ATPase"/>
    <property type="match status" value="1"/>
</dbReference>
<dbReference type="Gene3D" id="3.40.50.300">
    <property type="entry name" value="P-loop containing nucleotide triphosphate hydrolases"/>
    <property type="match status" value="1"/>
</dbReference>